<evidence type="ECO:0000256" key="4">
    <source>
        <dbReference type="SAM" id="Coils"/>
    </source>
</evidence>
<evidence type="ECO:0000256" key="3">
    <source>
        <dbReference type="ARBA" id="ARBA00023054"/>
    </source>
</evidence>
<keyword evidence="3 4" id="KW-0175">Coiled coil</keyword>
<dbReference type="GO" id="GO:0000724">
    <property type="term" value="P:double-strand break repair via homologous recombination"/>
    <property type="evidence" value="ECO:0007669"/>
    <property type="project" value="TreeGrafter"/>
</dbReference>
<gene>
    <name evidence="5" type="ORF">HPB51_008694</name>
</gene>
<dbReference type="PANTHER" id="PTHR45916:SF1">
    <property type="entry name" value="STRUCTURAL MAINTENANCE OF CHROMOSOMES PROTEIN 5"/>
    <property type="match status" value="1"/>
</dbReference>
<reference evidence="5" key="1">
    <citation type="journal article" date="2020" name="Cell">
        <title>Large-Scale Comparative Analyses of Tick Genomes Elucidate Their Genetic Diversity and Vector Capacities.</title>
        <authorList>
            <consortium name="Tick Genome and Microbiome Consortium (TIGMIC)"/>
            <person name="Jia N."/>
            <person name="Wang J."/>
            <person name="Shi W."/>
            <person name="Du L."/>
            <person name="Sun Y."/>
            <person name="Zhan W."/>
            <person name="Jiang J.F."/>
            <person name="Wang Q."/>
            <person name="Zhang B."/>
            <person name="Ji P."/>
            <person name="Bell-Sakyi L."/>
            <person name="Cui X.M."/>
            <person name="Yuan T.T."/>
            <person name="Jiang B.G."/>
            <person name="Yang W.F."/>
            <person name="Lam T.T."/>
            <person name="Chang Q.C."/>
            <person name="Ding S.J."/>
            <person name="Wang X.J."/>
            <person name="Zhu J.G."/>
            <person name="Ruan X.D."/>
            <person name="Zhao L."/>
            <person name="Wei J.T."/>
            <person name="Ye R.Z."/>
            <person name="Que T.C."/>
            <person name="Du C.H."/>
            <person name="Zhou Y.H."/>
            <person name="Cheng J.X."/>
            <person name="Dai P.F."/>
            <person name="Guo W.B."/>
            <person name="Han X.H."/>
            <person name="Huang E.J."/>
            <person name="Li L.F."/>
            <person name="Wei W."/>
            <person name="Gao Y.C."/>
            <person name="Liu J.Z."/>
            <person name="Shao H.Z."/>
            <person name="Wang X."/>
            <person name="Wang C.C."/>
            <person name="Yang T.C."/>
            <person name="Huo Q.B."/>
            <person name="Li W."/>
            <person name="Chen H.Y."/>
            <person name="Chen S.E."/>
            <person name="Zhou L.G."/>
            <person name="Ni X.B."/>
            <person name="Tian J.H."/>
            <person name="Sheng Y."/>
            <person name="Liu T."/>
            <person name="Pan Y.S."/>
            <person name="Xia L.Y."/>
            <person name="Li J."/>
            <person name="Zhao F."/>
            <person name="Cao W.C."/>
        </authorList>
    </citation>
    <scope>NUCLEOTIDE SEQUENCE</scope>
    <source>
        <strain evidence="5">Rmic-2018</strain>
    </source>
</reference>
<dbReference type="VEuPathDB" id="VectorBase:LOC119174225"/>
<dbReference type="GO" id="GO:0003697">
    <property type="term" value="F:single-stranded DNA binding"/>
    <property type="evidence" value="ECO:0007669"/>
    <property type="project" value="TreeGrafter"/>
</dbReference>
<feature type="coiled-coil region" evidence="4">
    <location>
        <begin position="109"/>
        <end position="143"/>
    </location>
</feature>
<reference evidence="5" key="2">
    <citation type="submission" date="2021-09" db="EMBL/GenBank/DDBJ databases">
        <authorList>
            <person name="Jia N."/>
            <person name="Wang J."/>
            <person name="Shi W."/>
            <person name="Du L."/>
            <person name="Sun Y."/>
            <person name="Zhan W."/>
            <person name="Jiang J."/>
            <person name="Wang Q."/>
            <person name="Zhang B."/>
            <person name="Ji P."/>
            <person name="Sakyi L.B."/>
            <person name="Cui X."/>
            <person name="Yuan T."/>
            <person name="Jiang B."/>
            <person name="Yang W."/>
            <person name="Lam T.T.-Y."/>
            <person name="Chang Q."/>
            <person name="Ding S."/>
            <person name="Wang X."/>
            <person name="Zhu J."/>
            <person name="Ruan X."/>
            <person name="Zhao L."/>
            <person name="Wei J."/>
            <person name="Que T."/>
            <person name="Du C."/>
            <person name="Cheng J."/>
            <person name="Dai P."/>
            <person name="Han X."/>
            <person name="Huang E."/>
            <person name="Gao Y."/>
            <person name="Liu J."/>
            <person name="Shao H."/>
            <person name="Ye R."/>
            <person name="Li L."/>
            <person name="Wei W."/>
            <person name="Wang X."/>
            <person name="Wang C."/>
            <person name="Huo Q."/>
            <person name="Li W."/>
            <person name="Guo W."/>
            <person name="Chen H."/>
            <person name="Chen S."/>
            <person name="Zhou L."/>
            <person name="Zhou L."/>
            <person name="Ni X."/>
            <person name="Tian J."/>
            <person name="Zhou Y."/>
            <person name="Sheng Y."/>
            <person name="Liu T."/>
            <person name="Pan Y."/>
            <person name="Xia L."/>
            <person name="Li J."/>
            <person name="Zhao F."/>
            <person name="Cao W."/>
        </authorList>
    </citation>
    <scope>NUCLEOTIDE SEQUENCE</scope>
    <source>
        <strain evidence="5">Rmic-2018</strain>
        <tissue evidence="5">Larvae</tissue>
    </source>
</reference>
<dbReference type="InterPro" id="IPR027417">
    <property type="entry name" value="P-loop_NTPase"/>
</dbReference>
<comment type="caution">
    <text evidence="5">The sequence shown here is derived from an EMBL/GenBank/DDBJ whole genome shotgun (WGS) entry which is preliminary data.</text>
</comment>
<dbReference type="Proteomes" id="UP000821866">
    <property type="component" value="Chromosome 1"/>
</dbReference>
<dbReference type="AlphaFoldDB" id="A0A9J6EZ88"/>
<dbReference type="SUPFAM" id="SSF52540">
    <property type="entry name" value="P-loop containing nucleoside triphosphate hydrolases"/>
    <property type="match status" value="1"/>
</dbReference>
<evidence type="ECO:0000313" key="5">
    <source>
        <dbReference type="EMBL" id="KAH8039762.1"/>
    </source>
</evidence>
<dbReference type="GO" id="GO:0030915">
    <property type="term" value="C:Smc5-Smc6 complex"/>
    <property type="evidence" value="ECO:0007669"/>
    <property type="project" value="TreeGrafter"/>
</dbReference>
<evidence type="ECO:0000256" key="2">
    <source>
        <dbReference type="ARBA" id="ARBA00018687"/>
    </source>
</evidence>
<evidence type="ECO:0000256" key="1">
    <source>
        <dbReference type="ARBA" id="ARBA00010171"/>
    </source>
</evidence>
<dbReference type="Gene3D" id="3.40.50.300">
    <property type="entry name" value="P-loop containing nucleotide triphosphate hydrolases"/>
    <property type="match status" value="1"/>
</dbReference>
<sequence>MAPAAPYVHEFFNVAGPTRSWSASTTGQNTIIERRITGSKSTWKVNGVTLPQKSVEHLVAKLNIQVSNLCQFLPQDRVADFVRMSRQELLEGTERAVGSSELFDLHQRLKELQQMRGTLEASLQGLKTRLEQERQKVSHLDAEACHNSTLGKRENAQMLVTMPHSNSDTERRDMGYFESVC</sequence>
<organism evidence="5 6">
    <name type="scientific">Rhipicephalus microplus</name>
    <name type="common">Cattle tick</name>
    <name type="synonym">Boophilus microplus</name>
    <dbReference type="NCBI Taxonomy" id="6941"/>
    <lineage>
        <taxon>Eukaryota</taxon>
        <taxon>Metazoa</taxon>
        <taxon>Ecdysozoa</taxon>
        <taxon>Arthropoda</taxon>
        <taxon>Chelicerata</taxon>
        <taxon>Arachnida</taxon>
        <taxon>Acari</taxon>
        <taxon>Parasitiformes</taxon>
        <taxon>Ixodida</taxon>
        <taxon>Ixodoidea</taxon>
        <taxon>Ixodidae</taxon>
        <taxon>Rhipicephalinae</taxon>
        <taxon>Rhipicephalus</taxon>
        <taxon>Boophilus</taxon>
    </lineage>
</organism>
<dbReference type="GO" id="GO:0005634">
    <property type="term" value="C:nucleus"/>
    <property type="evidence" value="ECO:0007669"/>
    <property type="project" value="TreeGrafter"/>
</dbReference>
<evidence type="ECO:0000313" key="6">
    <source>
        <dbReference type="Proteomes" id="UP000821866"/>
    </source>
</evidence>
<proteinExistence type="inferred from homology"/>
<protein>
    <recommendedName>
        <fullName evidence="2">Structural maintenance of chromosomes protein 5</fullName>
    </recommendedName>
</protein>
<dbReference type="EMBL" id="JABSTU010000001">
    <property type="protein sequence ID" value="KAH8039762.1"/>
    <property type="molecule type" value="Genomic_DNA"/>
</dbReference>
<keyword evidence="6" id="KW-1185">Reference proteome</keyword>
<comment type="similarity">
    <text evidence="1">Belongs to the SMC family. SMC5 subfamily.</text>
</comment>
<accession>A0A9J6EZ88</accession>
<name>A0A9J6EZ88_RHIMP</name>
<dbReference type="PANTHER" id="PTHR45916">
    <property type="entry name" value="STRUCTURAL MAINTENANCE OF CHROMOSOMES PROTEIN 5"/>
    <property type="match status" value="1"/>
</dbReference>